<dbReference type="InterPro" id="IPR037523">
    <property type="entry name" value="VOC_core"/>
</dbReference>
<proteinExistence type="predicted"/>
<dbReference type="GO" id="GO:0051213">
    <property type="term" value="F:dioxygenase activity"/>
    <property type="evidence" value="ECO:0007669"/>
    <property type="project" value="UniProtKB-KW"/>
</dbReference>
<dbReference type="Pfam" id="PF00903">
    <property type="entry name" value="Glyoxalase"/>
    <property type="match status" value="1"/>
</dbReference>
<dbReference type="AlphaFoldDB" id="A0A455SL86"/>
<dbReference type="Gene3D" id="3.30.720.110">
    <property type="match status" value="1"/>
</dbReference>
<organism evidence="2">
    <name type="scientific">Thermosporothrix sp. COM3</name>
    <dbReference type="NCBI Taxonomy" id="2490863"/>
    <lineage>
        <taxon>Bacteria</taxon>
        <taxon>Bacillati</taxon>
        <taxon>Chloroflexota</taxon>
        <taxon>Ktedonobacteria</taxon>
        <taxon>Ktedonobacterales</taxon>
        <taxon>Thermosporotrichaceae</taxon>
        <taxon>Thermosporothrix</taxon>
    </lineage>
</organism>
<reference evidence="2" key="1">
    <citation type="submission" date="2018-12" db="EMBL/GenBank/DDBJ databases">
        <title>Novel natural products biosynthetic potential of the class Ktedonobacteria.</title>
        <authorList>
            <person name="Zheng Y."/>
            <person name="Saitou A."/>
            <person name="Wang C.M."/>
            <person name="Toyoda A."/>
            <person name="Minakuchi Y."/>
            <person name="Sekiguchi Y."/>
            <person name="Ueda K."/>
            <person name="Takano H."/>
            <person name="Sakai Y."/>
            <person name="Yokota A."/>
            <person name="Yabe S."/>
        </authorList>
    </citation>
    <scope>NUCLEOTIDE SEQUENCE</scope>
    <source>
        <strain evidence="2">COM3</strain>
    </source>
</reference>
<dbReference type="PANTHER" id="PTHR34109:SF1">
    <property type="entry name" value="VOC DOMAIN-CONTAINING PROTEIN"/>
    <property type="match status" value="1"/>
</dbReference>
<dbReference type="InterPro" id="IPR004360">
    <property type="entry name" value="Glyas_Fos-R_dOase_dom"/>
</dbReference>
<dbReference type="EMBL" id="AP019376">
    <property type="protein sequence ID" value="BBH86945.1"/>
    <property type="molecule type" value="Genomic_DNA"/>
</dbReference>
<dbReference type="PANTHER" id="PTHR34109">
    <property type="entry name" value="BNAUNNG04460D PROTEIN-RELATED"/>
    <property type="match status" value="1"/>
</dbReference>
<dbReference type="PROSITE" id="PS51819">
    <property type="entry name" value="VOC"/>
    <property type="match status" value="1"/>
</dbReference>
<dbReference type="InterPro" id="IPR029068">
    <property type="entry name" value="Glyas_Bleomycin-R_OHBP_Dase"/>
</dbReference>
<sequence length="124" mass="13722">MNTAFVRYGFGTVRPLLYGQLELLDFIQQVFGGEELDRSPVGEKSCHVDLKIGDAVLCLELGEHMKSPGQLCVYVRDVDATYRKALEAGATSVAEPADKPYQERNAGVKDMSDNVWWFGTYLGG</sequence>
<gene>
    <name evidence="2" type="ORF">KTC_16960</name>
</gene>
<name>A0A455SL86_9CHLR</name>
<protein>
    <submittedName>
        <fullName evidence="2">Extradiol dioxygenase</fullName>
    </submittedName>
</protein>
<keyword evidence="2" id="KW-0223">Dioxygenase</keyword>
<feature type="domain" description="VOC" evidence="1">
    <location>
        <begin position="9"/>
        <end position="121"/>
    </location>
</feature>
<accession>A0A455SL86</accession>
<evidence type="ECO:0000259" key="1">
    <source>
        <dbReference type="PROSITE" id="PS51819"/>
    </source>
</evidence>
<evidence type="ECO:0000313" key="2">
    <source>
        <dbReference type="EMBL" id="BBH86945.1"/>
    </source>
</evidence>
<dbReference type="SUPFAM" id="SSF54593">
    <property type="entry name" value="Glyoxalase/Bleomycin resistance protein/Dihydroxybiphenyl dioxygenase"/>
    <property type="match status" value="1"/>
</dbReference>
<keyword evidence="2" id="KW-0560">Oxidoreductase</keyword>